<organism evidence="2 3">
    <name type="scientific">Porphyromonas somerae</name>
    <dbReference type="NCBI Taxonomy" id="322095"/>
    <lineage>
        <taxon>Bacteria</taxon>
        <taxon>Pseudomonadati</taxon>
        <taxon>Bacteroidota</taxon>
        <taxon>Bacteroidia</taxon>
        <taxon>Bacteroidales</taxon>
        <taxon>Porphyromonadaceae</taxon>
        <taxon>Porphyromonas</taxon>
    </lineage>
</organism>
<reference evidence="3" key="1">
    <citation type="submission" date="2016-01" db="EMBL/GenBank/DDBJ databases">
        <authorList>
            <person name="Mitreva M."/>
            <person name="Pepin K.H."/>
            <person name="Mihindukulasuriya K.A."/>
            <person name="Fulton R."/>
            <person name="Fronick C."/>
            <person name="O'Laughlin M."/>
            <person name="Miner T."/>
            <person name="Herter B."/>
            <person name="Rosa B.A."/>
            <person name="Cordes M."/>
            <person name="Tomlinson C."/>
            <person name="Wollam A."/>
            <person name="Palsikar V.B."/>
            <person name="Mardis E.R."/>
            <person name="Wilson R.K."/>
        </authorList>
    </citation>
    <scope>NUCLEOTIDE SEQUENCE [LARGE SCALE GENOMIC DNA]</scope>
    <source>
        <strain evidence="3">KA00683</strain>
    </source>
</reference>
<accession>A0A134B9K3</accession>
<name>A0A134B9K3_9PORP</name>
<dbReference type="PROSITE" id="PS51257">
    <property type="entry name" value="PROKAR_LIPOPROTEIN"/>
    <property type="match status" value="1"/>
</dbReference>
<sequence length="674" mass="75722">MKSMNLLRIYGATLLIALTAGMSACKNEEAPVATPTTAEAAIGGEKISFDVDIAGLPSDDLRLLIQENMQGGKHAGLKFVWNPGDKETLYLAFKRVDAPGSKLQIHKSSLTILKKEGSVYKARVNVDAPYDIDPTKEKIMIAGAIGVTGINATGGAIVPNPHSFYSSGEAYTLPMYFAPTQLRAKEDPKTKQKGYYADNLTFHFYGAMVGATIDNTDGNMTYSPHEITLKTDALTTEGTIQLFDYETDSNNKSVPKWKTTQNASTMQRIYFEQGDVAVGKKHTYYFWAVPTKFDGRREMLMEFRTDAYDDKLGATESDITTKWNVKPLAVGKIHRLPLELPAPKGDLIITEVFIGGGTYGGATAWEFYNPTNEAIDLKDYYIQRFDYCKTGNSPSTWYSSNKPTYESRLLPDPNLLFLDGLGVASSIDKSGDYGIRRGILPPHKSAVFYTAAVVNKGMMPQFRNRDGLVYLFNIAAETGILSNYSADKRQYAQAFYAPRFDVKGEQYRSRHRIVRKTSSSKGGSKTKGGSCTVETVDAFFWYTNGIRAQYPTATFFRKPGRDLPRKEMQINHNSDWVMRHRYEALDWGYRFSYYYDRDRVKTPALGIHWMEDTSTGSTIPGASTKNGYIYERPIFAPDYSKDKMGFDELKAQAKLYKYIPPMWWTKERALAADR</sequence>
<keyword evidence="3" id="KW-1185">Reference proteome</keyword>
<evidence type="ECO:0000256" key="1">
    <source>
        <dbReference type="SAM" id="SignalP"/>
    </source>
</evidence>
<dbReference type="AlphaFoldDB" id="A0A134B9K3"/>
<dbReference type="Proteomes" id="UP000070224">
    <property type="component" value="Unassembled WGS sequence"/>
</dbReference>
<proteinExistence type="predicted"/>
<feature type="signal peptide" evidence="1">
    <location>
        <begin position="1"/>
        <end position="24"/>
    </location>
</feature>
<protein>
    <recommendedName>
        <fullName evidence="4">LTD domain-containing protein</fullName>
    </recommendedName>
</protein>
<dbReference type="STRING" id="322095.HMPREF3185_00910"/>
<evidence type="ECO:0000313" key="3">
    <source>
        <dbReference type="Proteomes" id="UP000070224"/>
    </source>
</evidence>
<evidence type="ECO:0000313" key="2">
    <source>
        <dbReference type="EMBL" id="KXB76617.1"/>
    </source>
</evidence>
<evidence type="ECO:0008006" key="4">
    <source>
        <dbReference type="Google" id="ProtNLM"/>
    </source>
</evidence>
<dbReference type="EMBL" id="LSDK01000059">
    <property type="protein sequence ID" value="KXB76617.1"/>
    <property type="molecule type" value="Genomic_DNA"/>
</dbReference>
<comment type="caution">
    <text evidence="2">The sequence shown here is derived from an EMBL/GenBank/DDBJ whole genome shotgun (WGS) entry which is preliminary data.</text>
</comment>
<keyword evidence="1" id="KW-0732">Signal</keyword>
<gene>
    <name evidence="2" type="ORF">HMPREF3185_00910</name>
</gene>
<feature type="chain" id="PRO_5007462156" description="LTD domain-containing protein" evidence="1">
    <location>
        <begin position="25"/>
        <end position="674"/>
    </location>
</feature>
<dbReference type="PATRIC" id="fig|322095.3.peg.898"/>